<keyword evidence="6" id="KW-1185">Reference proteome</keyword>
<evidence type="ECO:0000259" key="3">
    <source>
        <dbReference type="Pfam" id="PF00339"/>
    </source>
</evidence>
<dbReference type="InterPro" id="IPR011021">
    <property type="entry name" value="Arrestin-like_N"/>
</dbReference>
<evidence type="ECO:0000256" key="1">
    <source>
        <dbReference type="ARBA" id="ARBA00005298"/>
    </source>
</evidence>
<evidence type="ECO:0000256" key="2">
    <source>
        <dbReference type="SAM" id="SignalP"/>
    </source>
</evidence>
<dbReference type="GO" id="GO:0015031">
    <property type="term" value="P:protein transport"/>
    <property type="evidence" value="ECO:0007669"/>
    <property type="project" value="TreeGrafter"/>
</dbReference>
<reference evidence="5" key="1">
    <citation type="submission" date="2022-11" db="EMBL/GenBank/DDBJ databases">
        <authorList>
            <person name="Kikuchi T."/>
        </authorList>
    </citation>
    <scope>NUCLEOTIDE SEQUENCE</scope>
    <source>
        <strain evidence="5">PS1010</strain>
    </source>
</reference>
<dbReference type="PANTHER" id="PTHR11188:SF17">
    <property type="entry name" value="FI21816P1"/>
    <property type="match status" value="1"/>
</dbReference>
<evidence type="ECO:0000313" key="6">
    <source>
        <dbReference type="Proteomes" id="UP001152747"/>
    </source>
</evidence>
<dbReference type="AlphaFoldDB" id="A0A9P1IDL4"/>
<dbReference type="Pfam" id="PF02752">
    <property type="entry name" value="Arrestin_C"/>
    <property type="match status" value="1"/>
</dbReference>
<keyword evidence="2" id="KW-0732">Signal</keyword>
<proteinExistence type="inferred from homology"/>
<comment type="similarity">
    <text evidence="1">Belongs to the arrestin family.</text>
</comment>
<dbReference type="GO" id="GO:0005737">
    <property type="term" value="C:cytoplasm"/>
    <property type="evidence" value="ECO:0007669"/>
    <property type="project" value="TreeGrafter"/>
</dbReference>
<feature type="domain" description="Arrestin C-terminal-like" evidence="4">
    <location>
        <begin position="182"/>
        <end position="332"/>
    </location>
</feature>
<dbReference type="SUPFAM" id="SSF81296">
    <property type="entry name" value="E set domains"/>
    <property type="match status" value="2"/>
</dbReference>
<feature type="domain" description="Arrestin-like N-terminal" evidence="3">
    <location>
        <begin position="20"/>
        <end position="149"/>
    </location>
</feature>
<dbReference type="InterPro" id="IPR050357">
    <property type="entry name" value="Arrestin_domain-protein"/>
</dbReference>
<protein>
    <recommendedName>
        <fullName evidence="7">Arrestin-like N-terminal domain-containing protein</fullName>
    </recommendedName>
</protein>
<dbReference type="Proteomes" id="UP001152747">
    <property type="component" value="Unassembled WGS sequence"/>
</dbReference>
<organism evidence="5 6">
    <name type="scientific">Caenorhabditis angaria</name>
    <dbReference type="NCBI Taxonomy" id="860376"/>
    <lineage>
        <taxon>Eukaryota</taxon>
        <taxon>Metazoa</taxon>
        <taxon>Ecdysozoa</taxon>
        <taxon>Nematoda</taxon>
        <taxon>Chromadorea</taxon>
        <taxon>Rhabditida</taxon>
        <taxon>Rhabditina</taxon>
        <taxon>Rhabditomorpha</taxon>
        <taxon>Rhabditoidea</taxon>
        <taxon>Rhabditidae</taxon>
        <taxon>Peloderinae</taxon>
        <taxon>Caenorhabditis</taxon>
    </lineage>
</organism>
<feature type="signal peptide" evidence="2">
    <location>
        <begin position="1"/>
        <end position="16"/>
    </location>
</feature>
<sequence>MRRFLVFLIFANFLNAEEDFDVSFDKDGIFNPGDKLSGKFKSLYEGKQKIQKISLDFIGRIHTVNKTKIVGLAAEYKTNSNTSIDIFRETKEIFSGTTIPKSINFSFKLPKNLPFSVELYGNFIEYSVVPRIIFDNGKIHKLSEFIYTVNGGIDLSKDSGKYEKPVKCEHKISLGIITATPFKMIVSLPKNGYVSGEVIDISLKFEGETKYKLDEATFEVWYRPSMITKKGLNNTMKLTDAPLNPTDKNVDVYSNSYPAIYYIYNNNDGLEFSKLPKSFKLEKRTLTPTILRGSGQPLMSAEYVLSTEVRISRGFGADRLKCEIPVTIGVVPTKNSKMNKTPALYEFQPQGYEFQSQGGSVGQIRYPFFEPLK</sequence>
<dbReference type="InterPro" id="IPR014756">
    <property type="entry name" value="Ig_E-set"/>
</dbReference>
<evidence type="ECO:0000259" key="4">
    <source>
        <dbReference type="Pfam" id="PF02752"/>
    </source>
</evidence>
<dbReference type="InterPro" id="IPR014752">
    <property type="entry name" value="Arrestin-like_C"/>
</dbReference>
<dbReference type="InterPro" id="IPR011022">
    <property type="entry name" value="Arrestin_C-like"/>
</dbReference>
<feature type="chain" id="PRO_5040492271" description="Arrestin-like N-terminal domain-containing protein" evidence="2">
    <location>
        <begin position="17"/>
        <end position="373"/>
    </location>
</feature>
<dbReference type="EMBL" id="CANHGI010000002">
    <property type="protein sequence ID" value="CAI5443120.1"/>
    <property type="molecule type" value="Genomic_DNA"/>
</dbReference>
<name>A0A9P1IDL4_9PELO</name>
<dbReference type="PANTHER" id="PTHR11188">
    <property type="entry name" value="ARRESTIN DOMAIN CONTAINING PROTEIN"/>
    <property type="match status" value="1"/>
</dbReference>
<evidence type="ECO:0008006" key="7">
    <source>
        <dbReference type="Google" id="ProtNLM"/>
    </source>
</evidence>
<gene>
    <name evidence="5" type="ORF">CAMP_LOCUS5757</name>
</gene>
<dbReference type="OrthoDB" id="2333384at2759"/>
<dbReference type="Pfam" id="PF00339">
    <property type="entry name" value="Arrestin_N"/>
    <property type="match status" value="1"/>
</dbReference>
<comment type="caution">
    <text evidence="5">The sequence shown here is derived from an EMBL/GenBank/DDBJ whole genome shotgun (WGS) entry which is preliminary data.</text>
</comment>
<accession>A0A9P1IDL4</accession>
<dbReference type="Gene3D" id="2.60.40.640">
    <property type="match status" value="2"/>
</dbReference>
<evidence type="ECO:0000313" key="5">
    <source>
        <dbReference type="EMBL" id="CAI5443120.1"/>
    </source>
</evidence>